<dbReference type="PIRSF" id="PIRSF012509">
    <property type="entry name" value="CamS"/>
    <property type="match status" value="1"/>
</dbReference>
<dbReference type="EMBL" id="JAWMWG010000001">
    <property type="protein sequence ID" value="MEJ6348745.1"/>
    <property type="molecule type" value="Genomic_DNA"/>
</dbReference>
<proteinExistence type="predicted"/>
<comment type="caution">
    <text evidence="2">The sequence shown here is derived from an EMBL/GenBank/DDBJ whole genome shotgun (WGS) entry which is preliminary data.</text>
</comment>
<evidence type="ECO:0000256" key="1">
    <source>
        <dbReference type="SAM" id="MobiDB-lite"/>
    </source>
</evidence>
<dbReference type="Proteomes" id="UP001377804">
    <property type="component" value="Unassembled WGS sequence"/>
</dbReference>
<keyword evidence="3" id="KW-1185">Reference proteome</keyword>
<evidence type="ECO:0000313" key="2">
    <source>
        <dbReference type="EMBL" id="MEJ6348745.1"/>
    </source>
</evidence>
<dbReference type="RefSeq" id="WP_339970208.1">
    <property type="nucleotide sequence ID" value="NZ_JAWMWG010000001.1"/>
</dbReference>
<dbReference type="Gene3D" id="3.10.570.10">
    <property type="entry name" value="sex pheromone staph- cam373 precursor domain"/>
    <property type="match status" value="1"/>
</dbReference>
<protein>
    <submittedName>
        <fullName evidence="2">CamS family sex pheromone protein</fullName>
    </submittedName>
</protein>
<dbReference type="CDD" id="cd13441">
    <property type="entry name" value="CamS_repeat_1"/>
    <property type="match status" value="1"/>
</dbReference>
<organism evidence="2 3">
    <name type="scientific">Holzapfeliella saturejae</name>
    <dbReference type="NCBI Taxonomy" id="3082953"/>
    <lineage>
        <taxon>Bacteria</taxon>
        <taxon>Bacillati</taxon>
        <taxon>Bacillota</taxon>
        <taxon>Bacilli</taxon>
        <taxon>Lactobacillales</taxon>
        <taxon>Lactobacillaceae</taxon>
        <taxon>Holzapfeliella</taxon>
    </lineage>
</organism>
<gene>
    <name evidence="2" type="ORF">R4Y45_05855</name>
</gene>
<dbReference type="PROSITE" id="PS51257">
    <property type="entry name" value="PROKAR_LIPOPROTEIN"/>
    <property type="match status" value="1"/>
</dbReference>
<sequence>MKKIVYLIQLIILMIVLTGCGNLQNSNLANNNSAQVQNTFQITGTTNDNTYNVLLQDGRYKSSPSRGATATMLNSVDVTGMESGLVQISKQTFSTEKYIFQEGQQISQSDAYNWLGRYDEKDNPEGLNPTANSETDSDKRTPIYLEQLLEQNYMTGSGNNYSVQGISLTLAMNSVDYYQKEKNGATYSTKISREDQEKQGKEMAQKVVERLRQKEGLKNIPIVIALYSRPSVDSLTGGTYFATTTINGDSSAINNWQTIDNQTQVFPIVSSSEKAINSSDLEAFQNFKSIVQGYFPNLSGVIAKSSYENGKLNAMTITVNTQFYGYQQINSFTKLISNSAEKYLPKNVPIEIKVQAVGEVQSVVIRDSNNYNFYSHVFSNEN</sequence>
<reference evidence="2 3" key="1">
    <citation type="submission" date="2023-10" db="EMBL/GenBank/DDBJ databases">
        <title>Holzapfeliella saturejae sp. nov. isolated from Satureja montana flowers.</title>
        <authorList>
            <person name="Alcantara C."/>
            <person name="Zuniga M."/>
            <person name="Landete J.M."/>
            <person name="Monedero V."/>
        </authorList>
    </citation>
    <scope>NUCLEOTIDE SEQUENCE [LARGE SCALE GENOMIC DNA]</scope>
    <source>
        <strain evidence="2 3">He02</strain>
    </source>
</reference>
<feature type="region of interest" description="Disordered" evidence="1">
    <location>
        <begin position="119"/>
        <end position="138"/>
    </location>
</feature>
<dbReference type="Pfam" id="PF07537">
    <property type="entry name" value="CamS"/>
    <property type="match status" value="1"/>
</dbReference>
<name>A0ABU8SH82_9LACO</name>
<dbReference type="InterPro" id="IPR011426">
    <property type="entry name" value="CamS"/>
</dbReference>
<accession>A0ABU8SH82</accession>
<evidence type="ECO:0000313" key="3">
    <source>
        <dbReference type="Proteomes" id="UP001377804"/>
    </source>
</evidence>
<dbReference type="CDD" id="cd13440">
    <property type="entry name" value="CamS_repeat_2"/>
    <property type="match status" value="1"/>
</dbReference>